<dbReference type="EMBL" id="BPMK01000009">
    <property type="protein sequence ID" value="GIZ52239.1"/>
    <property type="molecule type" value="Genomic_DNA"/>
</dbReference>
<name>A0ABQ4Q558_9BURK</name>
<evidence type="ECO:0008006" key="3">
    <source>
        <dbReference type="Google" id="ProtNLM"/>
    </source>
</evidence>
<evidence type="ECO:0000313" key="2">
    <source>
        <dbReference type="Proteomes" id="UP000887222"/>
    </source>
</evidence>
<accession>A0ABQ4Q558</accession>
<proteinExistence type="predicted"/>
<reference evidence="1 2" key="1">
    <citation type="journal article" date="2022" name="Int. J. Syst. Evol. Microbiol.">
        <title>Noviherbaspirillum aridicola sp. nov., isolated from an arid soil in Pakistan.</title>
        <authorList>
            <person name="Khan I.U."/>
            <person name="Saqib M."/>
            <person name="Amin A."/>
            <person name="Hussain F."/>
            <person name="Li L."/>
            <person name="Liu Y.H."/>
            <person name="Fang B.Z."/>
            <person name="Ahmed I."/>
            <person name="Li W.J."/>
        </authorList>
    </citation>
    <scope>NUCLEOTIDE SEQUENCE [LARGE SCALE GENOMIC DNA]</scope>
    <source>
        <strain evidence="1 2">NCCP-691</strain>
    </source>
</reference>
<dbReference type="Proteomes" id="UP000887222">
    <property type="component" value="Unassembled WGS sequence"/>
</dbReference>
<dbReference type="RefSeq" id="WP_220808401.1">
    <property type="nucleotide sequence ID" value="NZ_BPMK01000009.1"/>
</dbReference>
<sequence length="90" mass="10171">MDREAILNFITQVETEDIDPVNVARAYATALVDMQSRITDQDLQRLLLVGAAMFRNSIKGTQAEMQLPPEPEEVDPRYVLEAEPFKGVLH</sequence>
<comment type="caution">
    <text evidence="1">The sequence shown here is derived from an EMBL/GenBank/DDBJ whole genome shotgun (WGS) entry which is preliminary data.</text>
</comment>
<evidence type="ECO:0000313" key="1">
    <source>
        <dbReference type="EMBL" id="GIZ52239.1"/>
    </source>
</evidence>
<protein>
    <recommendedName>
        <fullName evidence="3">Phage gp6-like head-tail connector protein</fullName>
    </recommendedName>
</protein>
<organism evidence="1 2">
    <name type="scientific">Noviherbaspirillum aridicola</name>
    <dbReference type="NCBI Taxonomy" id="2849687"/>
    <lineage>
        <taxon>Bacteria</taxon>
        <taxon>Pseudomonadati</taxon>
        <taxon>Pseudomonadota</taxon>
        <taxon>Betaproteobacteria</taxon>
        <taxon>Burkholderiales</taxon>
        <taxon>Oxalobacteraceae</taxon>
        <taxon>Noviherbaspirillum</taxon>
    </lineage>
</organism>
<keyword evidence="2" id="KW-1185">Reference proteome</keyword>
<gene>
    <name evidence="1" type="ORF">NCCP691_22530</name>
</gene>